<organism evidence="2 4">
    <name type="scientific">Oryza sativa subsp. japonica</name>
    <name type="common">Rice</name>
    <dbReference type="NCBI Taxonomy" id="39947"/>
    <lineage>
        <taxon>Eukaryota</taxon>
        <taxon>Viridiplantae</taxon>
        <taxon>Streptophyta</taxon>
        <taxon>Embryophyta</taxon>
        <taxon>Tracheophyta</taxon>
        <taxon>Spermatophyta</taxon>
        <taxon>Magnoliopsida</taxon>
        <taxon>Liliopsida</taxon>
        <taxon>Poales</taxon>
        <taxon>Poaceae</taxon>
        <taxon>BOP clade</taxon>
        <taxon>Oryzoideae</taxon>
        <taxon>Oryzeae</taxon>
        <taxon>Oryzinae</taxon>
        <taxon>Oryza</taxon>
        <taxon>Oryza sativa</taxon>
    </lineage>
</organism>
<dbReference type="Proteomes" id="UP000000763">
    <property type="component" value="Chromosome 2"/>
</dbReference>
<reference evidence="4" key="3">
    <citation type="journal article" date="2005" name="Nature">
        <title>The map-based sequence of the rice genome.</title>
        <authorList>
            <consortium name="International rice genome sequencing project (IRGSP)"/>
            <person name="Matsumoto T."/>
            <person name="Wu J."/>
            <person name="Kanamori H."/>
            <person name="Katayose Y."/>
            <person name="Fujisawa M."/>
            <person name="Namiki N."/>
            <person name="Mizuno H."/>
            <person name="Yamamoto K."/>
            <person name="Antonio B.A."/>
            <person name="Baba T."/>
            <person name="Sakata K."/>
            <person name="Nagamura Y."/>
            <person name="Aoki H."/>
            <person name="Arikawa K."/>
            <person name="Arita K."/>
            <person name="Bito T."/>
            <person name="Chiden Y."/>
            <person name="Fujitsuka N."/>
            <person name="Fukunaka R."/>
            <person name="Hamada M."/>
            <person name="Harada C."/>
            <person name="Hayashi A."/>
            <person name="Hijishita S."/>
            <person name="Honda M."/>
            <person name="Hosokawa S."/>
            <person name="Ichikawa Y."/>
            <person name="Idonuma A."/>
            <person name="Iijima M."/>
            <person name="Ikeda M."/>
            <person name="Ikeno M."/>
            <person name="Ito K."/>
            <person name="Ito S."/>
            <person name="Ito T."/>
            <person name="Ito Y."/>
            <person name="Ito Y."/>
            <person name="Iwabuchi A."/>
            <person name="Kamiya K."/>
            <person name="Karasawa W."/>
            <person name="Kurita K."/>
            <person name="Katagiri S."/>
            <person name="Kikuta A."/>
            <person name="Kobayashi H."/>
            <person name="Kobayashi N."/>
            <person name="Machita K."/>
            <person name="Maehara T."/>
            <person name="Masukawa M."/>
            <person name="Mizubayashi T."/>
            <person name="Mukai Y."/>
            <person name="Nagasaki H."/>
            <person name="Nagata Y."/>
            <person name="Naito S."/>
            <person name="Nakashima M."/>
            <person name="Nakama Y."/>
            <person name="Nakamichi Y."/>
            <person name="Nakamura M."/>
            <person name="Meguro A."/>
            <person name="Negishi M."/>
            <person name="Ohta I."/>
            <person name="Ohta T."/>
            <person name="Okamoto M."/>
            <person name="Ono N."/>
            <person name="Saji S."/>
            <person name="Sakaguchi M."/>
            <person name="Sakai K."/>
            <person name="Shibata M."/>
            <person name="Shimokawa T."/>
            <person name="Song J."/>
            <person name="Takazaki Y."/>
            <person name="Terasawa K."/>
            <person name="Tsugane M."/>
            <person name="Tsuji K."/>
            <person name="Ueda S."/>
            <person name="Waki K."/>
            <person name="Yamagata H."/>
            <person name="Yamamoto M."/>
            <person name="Yamamoto S."/>
            <person name="Yamane H."/>
            <person name="Yoshiki S."/>
            <person name="Yoshihara R."/>
            <person name="Yukawa K."/>
            <person name="Zhong H."/>
            <person name="Yano M."/>
            <person name="Yuan Q."/>
            <person name="Ouyang S."/>
            <person name="Liu J."/>
            <person name="Jones K.M."/>
            <person name="Gansberger K."/>
            <person name="Moffat K."/>
            <person name="Hill J."/>
            <person name="Bera J."/>
            <person name="Fadrosh D."/>
            <person name="Jin S."/>
            <person name="Johri S."/>
            <person name="Kim M."/>
            <person name="Overton L."/>
            <person name="Reardon M."/>
            <person name="Tsitrin T."/>
            <person name="Vuong H."/>
            <person name="Weaver B."/>
            <person name="Ciecko A."/>
            <person name="Tallon L."/>
            <person name="Jackson J."/>
            <person name="Pai G."/>
            <person name="Aken S.V."/>
            <person name="Utterback T."/>
            <person name="Reidmuller S."/>
            <person name="Feldblyum T."/>
            <person name="Hsiao J."/>
            <person name="Zismann V."/>
            <person name="Iobst S."/>
            <person name="de Vazeille A.R."/>
            <person name="Buell C.R."/>
            <person name="Ying K."/>
            <person name="Li Y."/>
            <person name="Lu T."/>
            <person name="Huang Y."/>
            <person name="Zhao Q."/>
            <person name="Feng Q."/>
            <person name="Zhang L."/>
            <person name="Zhu J."/>
            <person name="Weng Q."/>
            <person name="Mu J."/>
            <person name="Lu Y."/>
            <person name="Fan D."/>
            <person name="Liu Y."/>
            <person name="Guan J."/>
            <person name="Zhang Y."/>
            <person name="Yu S."/>
            <person name="Liu X."/>
            <person name="Zhang Y."/>
            <person name="Hong G."/>
            <person name="Han B."/>
            <person name="Choisne N."/>
            <person name="Demange N."/>
            <person name="Orjeda G."/>
            <person name="Samain S."/>
            <person name="Cattolico L."/>
            <person name="Pelletier E."/>
            <person name="Couloux A."/>
            <person name="Segurens B."/>
            <person name="Wincker P."/>
            <person name="D'Hont A."/>
            <person name="Scarpelli C."/>
            <person name="Weissenbach J."/>
            <person name="Salanoubat M."/>
            <person name="Quetier F."/>
            <person name="Yu Y."/>
            <person name="Kim H.R."/>
            <person name="Rambo T."/>
            <person name="Currie J."/>
            <person name="Collura K."/>
            <person name="Luo M."/>
            <person name="Yang T."/>
            <person name="Ammiraju J.S.S."/>
            <person name="Engler F."/>
            <person name="Soderlund C."/>
            <person name="Wing R.A."/>
            <person name="Palmer L.E."/>
            <person name="de la Bastide M."/>
            <person name="Spiegel L."/>
            <person name="Nascimento L."/>
            <person name="Zutavern T."/>
            <person name="O'Shaughnessy A."/>
            <person name="Dike S."/>
            <person name="Dedhia N."/>
            <person name="Preston R."/>
            <person name="Balija V."/>
            <person name="McCombie W.R."/>
            <person name="Chow T."/>
            <person name="Chen H."/>
            <person name="Chung M."/>
            <person name="Chen C."/>
            <person name="Shaw J."/>
            <person name="Wu H."/>
            <person name="Hsiao K."/>
            <person name="Chao Y."/>
            <person name="Chu M."/>
            <person name="Cheng C."/>
            <person name="Hour A."/>
            <person name="Lee P."/>
            <person name="Lin S."/>
            <person name="Lin Y."/>
            <person name="Liou J."/>
            <person name="Liu S."/>
            <person name="Hsing Y."/>
            <person name="Raghuvanshi S."/>
            <person name="Mohanty A."/>
            <person name="Bharti A.K."/>
            <person name="Gaur A."/>
            <person name="Gupta V."/>
            <person name="Kumar D."/>
            <person name="Ravi V."/>
            <person name="Vij S."/>
            <person name="Kapur A."/>
            <person name="Khurana P."/>
            <person name="Khurana P."/>
            <person name="Khurana J.P."/>
            <person name="Tyagi A.K."/>
            <person name="Gaikwad K."/>
            <person name="Singh A."/>
            <person name="Dalal V."/>
            <person name="Srivastava S."/>
            <person name="Dixit A."/>
            <person name="Pal A.K."/>
            <person name="Ghazi I.A."/>
            <person name="Yadav M."/>
            <person name="Pandit A."/>
            <person name="Bhargava A."/>
            <person name="Sureshbabu K."/>
            <person name="Batra K."/>
            <person name="Sharma T.R."/>
            <person name="Mohapatra T."/>
            <person name="Singh N.K."/>
            <person name="Messing J."/>
            <person name="Nelson A.B."/>
            <person name="Fuks G."/>
            <person name="Kavchok S."/>
            <person name="Keizer G."/>
            <person name="Linton E."/>
            <person name="Llaca V."/>
            <person name="Song R."/>
            <person name="Tanyolac B."/>
            <person name="Young S."/>
            <person name="Ho-Il K."/>
            <person name="Hahn J.H."/>
            <person name="Sangsakoo G."/>
            <person name="Vanavichit A."/>
            <person name="de Mattos Luiz.A.T."/>
            <person name="Zimmer P.D."/>
            <person name="Malone G."/>
            <person name="Dellagostin O."/>
            <person name="de Oliveira A.C."/>
            <person name="Bevan M."/>
            <person name="Bancroft I."/>
            <person name="Minx P."/>
            <person name="Cordum H."/>
            <person name="Wilson R."/>
            <person name="Cheng Z."/>
            <person name="Jin W."/>
            <person name="Jiang J."/>
            <person name="Leong S.A."/>
            <person name="Iwama H."/>
            <person name="Gojobori T."/>
            <person name="Itoh T."/>
            <person name="Niimura Y."/>
            <person name="Fujii Y."/>
            <person name="Habara T."/>
            <person name="Sakai H."/>
            <person name="Sato Y."/>
            <person name="Wilson G."/>
            <person name="Kumar K."/>
            <person name="McCouch S."/>
            <person name="Juretic N."/>
            <person name="Hoen D."/>
            <person name="Wright S."/>
            <person name="Bruskiewich R."/>
            <person name="Bureau T."/>
            <person name="Miyao A."/>
            <person name="Hirochika H."/>
            <person name="Nishikawa T."/>
            <person name="Kadowaki K."/>
            <person name="Sugiura M."/>
            <person name="Burr B."/>
            <person name="Sasaki T."/>
        </authorList>
    </citation>
    <scope>NUCLEOTIDE SEQUENCE [LARGE SCALE GENOMIC DNA]</scope>
    <source>
        <strain evidence="4">cv. Nipponbare</strain>
    </source>
</reference>
<proteinExistence type="predicted"/>
<name>Q6K528_ORYSJ</name>
<dbReference type="EMBL" id="AP004875">
    <property type="protein sequence ID" value="BAD28203.1"/>
    <property type="molecule type" value="Genomic_DNA"/>
</dbReference>
<reference evidence="2" key="2">
    <citation type="submission" date="2002-07" db="EMBL/GenBank/DDBJ databases">
        <title>Oryza sativa nipponbare(GA3) genomic DNA, chromosome 2, BAC clone:OSJNBa0009N02.</title>
        <authorList>
            <person name="Sasaki T."/>
            <person name="Matsumoto T."/>
            <person name="Katayose Y."/>
        </authorList>
    </citation>
    <scope>NUCLEOTIDE SEQUENCE</scope>
</reference>
<reference evidence="3" key="1">
    <citation type="submission" date="2002-03" db="EMBL/GenBank/DDBJ databases">
        <title>Oryza sativa nipponbare(GA3) genomic DNA, chromosome 2, PAC clone:P0463G12.</title>
        <authorList>
            <person name="Sasaki T."/>
            <person name="Matsumoto T."/>
            <person name="Yamamoto K."/>
        </authorList>
    </citation>
    <scope>NUCLEOTIDE SEQUENCE</scope>
</reference>
<evidence type="ECO:0000313" key="4">
    <source>
        <dbReference type="Proteomes" id="UP000000763"/>
    </source>
</evidence>
<gene>
    <name evidence="2" type="ORF">OSJNBa0009N02.31</name>
    <name evidence="3" type="ORF">P0463G12.14</name>
</gene>
<feature type="compositionally biased region" description="Polar residues" evidence="1">
    <location>
        <begin position="35"/>
        <end position="51"/>
    </location>
</feature>
<evidence type="ECO:0000256" key="1">
    <source>
        <dbReference type="SAM" id="MobiDB-lite"/>
    </source>
</evidence>
<sequence length="92" mass="9390">MADIRSSGPGGGDFRGSVEAGGKGRDDLGDFWMGASSSPSVIVPSMASTSPRRWEVASRGPPGDRDSAQAWASAGGDDGSHRDVIDITAGLR</sequence>
<dbReference type="EMBL" id="AP005510">
    <property type="protein sequence ID" value="BAD19776.1"/>
    <property type="molecule type" value="Genomic_DNA"/>
</dbReference>
<feature type="compositionally biased region" description="Basic and acidic residues" evidence="1">
    <location>
        <begin position="52"/>
        <end position="67"/>
    </location>
</feature>
<reference evidence="4" key="4">
    <citation type="journal article" date="2008" name="Nucleic Acids Res.">
        <title>The rice annotation project database (RAP-DB): 2008 update.</title>
        <authorList>
            <consortium name="The rice annotation project (RAP)"/>
        </authorList>
    </citation>
    <scope>GENOME REANNOTATION</scope>
    <source>
        <strain evidence="4">cv. Nipponbare</strain>
    </source>
</reference>
<protein>
    <submittedName>
        <fullName evidence="2">Uncharacterized protein</fullName>
    </submittedName>
</protein>
<dbReference type="AlphaFoldDB" id="Q6K528"/>
<accession>Q6K528</accession>
<evidence type="ECO:0000313" key="2">
    <source>
        <dbReference type="EMBL" id="BAD19776.1"/>
    </source>
</evidence>
<evidence type="ECO:0000313" key="3">
    <source>
        <dbReference type="EMBL" id="BAD28203.1"/>
    </source>
</evidence>
<feature type="region of interest" description="Disordered" evidence="1">
    <location>
        <begin position="1"/>
        <end position="92"/>
    </location>
</feature>